<organism evidence="11 12">
    <name type="scientific">Shimia aestuarii</name>
    <dbReference type="NCBI Taxonomy" id="254406"/>
    <lineage>
        <taxon>Bacteria</taxon>
        <taxon>Pseudomonadati</taxon>
        <taxon>Pseudomonadota</taxon>
        <taxon>Alphaproteobacteria</taxon>
        <taxon>Rhodobacterales</taxon>
        <taxon>Roseobacteraceae</taxon>
    </lineage>
</organism>
<keyword evidence="6 10" id="KW-0812">Transmembrane</keyword>
<evidence type="ECO:0000256" key="1">
    <source>
        <dbReference type="ARBA" id="ARBA00002254"/>
    </source>
</evidence>
<comment type="function">
    <text evidence="1 10">Controls the rotational direction of flagella during chemotaxis.</text>
</comment>
<keyword evidence="11" id="KW-0282">Flagellum</keyword>
<comment type="subcellular location">
    <subcellularLocation>
        <location evidence="10">Cell inner membrane</location>
    </subcellularLocation>
    <subcellularLocation>
        <location evidence="2">Cell membrane</location>
        <topology evidence="2">Single-pass membrane protein</topology>
    </subcellularLocation>
</comment>
<keyword evidence="8 10" id="KW-1133">Transmembrane helix</keyword>
<dbReference type="RefSeq" id="WP_093092096.1">
    <property type="nucleotide sequence ID" value="NZ_FOTQ01000001.1"/>
</dbReference>
<evidence type="ECO:0000256" key="10">
    <source>
        <dbReference type="RuleBase" id="RU364125"/>
    </source>
</evidence>
<gene>
    <name evidence="11" type="ORF">SAMN04488042_1011390</name>
</gene>
<evidence type="ECO:0000313" key="12">
    <source>
        <dbReference type="Proteomes" id="UP000199144"/>
    </source>
</evidence>
<evidence type="ECO:0000256" key="6">
    <source>
        <dbReference type="ARBA" id="ARBA00022692"/>
    </source>
</evidence>
<dbReference type="Pfam" id="PF03748">
    <property type="entry name" value="FliL"/>
    <property type="match status" value="1"/>
</dbReference>
<name>A0A1I4KA35_9RHOB</name>
<evidence type="ECO:0000256" key="2">
    <source>
        <dbReference type="ARBA" id="ARBA00004162"/>
    </source>
</evidence>
<evidence type="ECO:0000256" key="9">
    <source>
        <dbReference type="ARBA" id="ARBA00023136"/>
    </source>
</evidence>
<keyword evidence="5 10" id="KW-0145">Chemotaxis</keyword>
<dbReference type="GO" id="GO:0006935">
    <property type="term" value="P:chemotaxis"/>
    <property type="evidence" value="ECO:0007669"/>
    <property type="project" value="UniProtKB-KW"/>
</dbReference>
<dbReference type="EMBL" id="FOTQ01000001">
    <property type="protein sequence ID" value="SFL75675.1"/>
    <property type="molecule type" value="Genomic_DNA"/>
</dbReference>
<dbReference type="AlphaFoldDB" id="A0A1I4KA35"/>
<accession>A0A1I4KA35</accession>
<feature type="transmembrane region" description="Helical" evidence="10">
    <location>
        <begin position="20"/>
        <end position="38"/>
    </location>
</feature>
<keyword evidence="11" id="KW-0969">Cilium</keyword>
<evidence type="ECO:0000256" key="8">
    <source>
        <dbReference type="ARBA" id="ARBA00022989"/>
    </source>
</evidence>
<keyword evidence="7 10" id="KW-0283">Flagellar rotation</keyword>
<dbReference type="STRING" id="254406.SAMN04488042_1011390"/>
<keyword evidence="10" id="KW-0997">Cell inner membrane</keyword>
<evidence type="ECO:0000313" key="11">
    <source>
        <dbReference type="EMBL" id="SFL75675.1"/>
    </source>
</evidence>
<keyword evidence="9 10" id="KW-0472">Membrane</keyword>
<dbReference type="GO" id="GO:0071973">
    <property type="term" value="P:bacterial-type flagellum-dependent cell motility"/>
    <property type="evidence" value="ECO:0007669"/>
    <property type="project" value="InterPro"/>
</dbReference>
<dbReference type="InterPro" id="IPR005503">
    <property type="entry name" value="FliL"/>
</dbReference>
<keyword evidence="12" id="KW-1185">Reference proteome</keyword>
<reference evidence="11 12" key="1">
    <citation type="submission" date="2016-10" db="EMBL/GenBank/DDBJ databases">
        <authorList>
            <person name="de Groot N.N."/>
        </authorList>
    </citation>
    <scope>NUCLEOTIDE SEQUENCE [LARGE SCALE GENOMIC DNA]</scope>
    <source>
        <strain evidence="11 12">DSM 15283</strain>
    </source>
</reference>
<dbReference type="GO" id="GO:0005886">
    <property type="term" value="C:plasma membrane"/>
    <property type="evidence" value="ECO:0007669"/>
    <property type="project" value="UniProtKB-SubCell"/>
</dbReference>
<dbReference type="OrthoDB" id="7619358at2"/>
<dbReference type="GO" id="GO:0009425">
    <property type="term" value="C:bacterial-type flagellum basal body"/>
    <property type="evidence" value="ECO:0007669"/>
    <property type="project" value="InterPro"/>
</dbReference>
<keyword evidence="11" id="KW-0966">Cell projection</keyword>
<evidence type="ECO:0000256" key="4">
    <source>
        <dbReference type="ARBA" id="ARBA00022475"/>
    </source>
</evidence>
<evidence type="ECO:0000256" key="5">
    <source>
        <dbReference type="ARBA" id="ARBA00022500"/>
    </source>
</evidence>
<evidence type="ECO:0000256" key="7">
    <source>
        <dbReference type="ARBA" id="ARBA00022779"/>
    </source>
</evidence>
<keyword evidence="4" id="KW-1003">Cell membrane</keyword>
<evidence type="ECO:0000256" key="3">
    <source>
        <dbReference type="ARBA" id="ARBA00008281"/>
    </source>
</evidence>
<proteinExistence type="inferred from homology"/>
<protein>
    <recommendedName>
        <fullName evidence="10">Flagellar protein FliL</fullName>
    </recommendedName>
</protein>
<sequence length="162" mass="17465">MTDTTEIEEPPAAKSSRLPMIIGLVLALAGGGGGFYAAQSGLLFGAASHPQEEMHQTASEEPLPDVVFVPLDPIVVSLVDGGSSHLRFRAQLEVPGEYASDVEHILPRIVDVLNSYLRALSPADIEAPDALVRLRAQMLRRAQIVTGQGRVRDLLIMEFVLN</sequence>
<comment type="similarity">
    <text evidence="3 10">Belongs to the FliL family.</text>
</comment>
<dbReference type="Proteomes" id="UP000199144">
    <property type="component" value="Unassembled WGS sequence"/>
</dbReference>